<feature type="region of interest" description="Disordered" evidence="5">
    <location>
        <begin position="374"/>
        <end position="406"/>
    </location>
</feature>
<evidence type="ECO:0000256" key="4">
    <source>
        <dbReference type="ARBA" id="ARBA00035209"/>
    </source>
</evidence>
<dbReference type="InterPro" id="IPR000597">
    <property type="entry name" value="Ribosomal_uL3"/>
</dbReference>
<name>A0A8H2DUQ7_ORBOL</name>
<dbReference type="GO" id="GO:0005762">
    <property type="term" value="C:mitochondrial large ribosomal subunit"/>
    <property type="evidence" value="ECO:0007669"/>
    <property type="project" value="TreeGrafter"/>
</dbReference>
<comment type="similarity">
    <text evidence="1">Belongs to the universal ribosomal protein uL3 family.</text>
</comment>
<dbReference type="Proteomes" id="UP000297595">
    <property type="component" value="Unassembled WGS sequence"/>
</dbReference>
<evidence type="ECO:0000256" key="3">
    <source>
        <dbReference type="ARBA" id="ARBA00023274"/>
    </source>
</evidence>
<organism evidence="6 7">
    <name type="scientific">Orbilia oligospora</name>
    <name type="common">Nematode-trapping fungus</name>
    <name type="synonym">Arthrobotrys oligospora</name>
    <dbReference type="NCBI Taxonomy" id="2813651"/>
    <lineage>
        <taxon>Eukaryota</taxon>
        <taxon>Fungi</taxon>
        <taxon>Dikarya</taxon>
        <taxon>Ascomycota</taxon>
        <taxon>Pezizomycotina</taxon>
        <taxon>Orbiliomycetes</taxon>
        <taxon>Orbiliales</taxon>
        <taxon>Orbiliaceae</taxon>
        <taxon>Orbilia</taxon>
    </lineage>
</organism>
<dbReference type="InterPro" id="IPR009000">
    <property type="entry name" value="Transl_B-barrel_sf"/>
</dbReference>
<dbReference type="SUPFAM" id="SSF50447">
    <property type="entry name" value="Translation proteins"/>
    <property type="match status" value="1"/>
</dbReference>
<reference evidence="6 7" key="1">
    <citation type="submission" date="2019-03" db="EMBL/GenBank/DDBJ databases">
        <title>Nematode-trapping fungi genome.</title>
        <authorList>
            <person name="Vidal-Diez De Ulzurrun G."/>
        </authorList>
    </citation>
    <scope>NUCLEOTIDE SEQUENCE [LARGE SCALE GENOMIC DNA]</scope>
    <source>
        <strain evidence="6 7">TWF154</strain>
    </source>
</reference>
<evidence type="ECO:0000313" key="6">
    <source>
        <dbReference type="EMBL" id="TGJ65183.1"/>
    </source>
</evidence>
<evidence type="ECO:0000256" key="5">
    <source>
        <dbReference type="SAM" id="MobiDB-lite"/>
    </source>
</evidence>
<dbReference type="NCBIfam" id="TIGR03625">
    <property type="entry name" value="L3_bact"/>
    <property type="match status" value="1"/>
</dbReference>
<dbReference type="PANTHER" id="PTHR11229:SF8">
    <property type="entry name" value="LARGE RIBOSOMAL SUBUNIT PROTEIN UL3M"/>
    <property type="match status" value="1"/>
</dbReference>
<dbReference type="PANTHER" id="PTHR11229">
    <property type="entry name" value="50S RIBOSOMAL PROTEIN L3"/>
    <property type="match status" value="1"/>
</dbReference>
<dbReference type="InterPro" id="IPR019927">
    <property type="entry name" value="Ribosomal_uL3_bac/org-type"/>
</dbReference>
<keyword evidence="3" id="KW-0687">Ribonucleoprotein</keyword>
<proteinExistence type="inferred from homology"/>
<accession>A0A8H2DUQ7</accession>
<protein>
    <recommendedName>
        <fullName evidence="4">Large ribosomal subunit protein uL3m</fullName>
    </recommendedName>
</protein>
<feature type="compositionally biased region" description="Polar residues" evidence="5">
    <location>
        <begin position="374"/>
        <end position="396"/>
    </location>
</feature>
<dbReference type="FunFam" id="2.40.30.10:FF:000004">
    <property type="entry name" value="50S ribosomal protein L3"/>
    <property type="match status" value="1"/>
</dbReference>
<dbReference type="GO" id="GO:0006412">
    <property type="term" value="P:translation"/>
    <property type="evidence" value="ECO:0007669"/>
    <property type="project" value="InterPro"/>
</dbReference>
<dbReference type="Gene3D" id="3.30.160.810">
    <property type="match status" value="1"/>
</dbReference>
<dbReference type="FunFam" id="3.30.160.810:FF:000001">
    <property type="entry name" value="50S ribosomal protein L3"/>
    <property type="match status" value="1"/>
</dbReference>
<dbReference type="Pfam" id="PF00297">
    <property type="entry name" value="Ribosomal_L3"/>
    <property type="match status" value="1"/>
</dbReference>
<sequence>MPQGLLFDILSHAYAACISTSLGLGWFATAHLTSHDKVFTSHSATARKLREPQTAIASSTNLQSSNFNLELPTSQNHQTVTDWQSNVMSAVTCCRQHPLRPLKLLIQCRPFSTTPTHFVTPRKVPKPTLLPGAAGVTETSSLPLLHNSPVAALLRRRDPFRTGVIARKKGMTALFDAKGTRTACTILQLDRCQVMTNKTRQDHGYWAVQVGAGERNPKNVTKPMLGHFAKCETSPKQVIKEFRIRDERGLMKPGTLINANWFRKGQLVDLRAKNKGKGFAGGMKRHGFSGQPASHGNSLMHRAMGSAGQSQGGGSRVLPGKRMAGRMGGEHVTIQLVKILDVNNQLNTVVVKGCVPGPIDGIVTIQDARLSHPPSISTSYRKSMISPSKKTPSPTEGKTEVLVAAA</sequence>
<dbReference type="Gene3D" id="2.40.30.10">
    <property type="entry name" value="Translation factors"/>
    <property type="match status" value="1"/>
</dbReference>
<comment type="caution">
    <text evidence="6">The sequence shown here is derived from an EMBL/GenBank/DDBJ whole genome shotgun (WGS) entry which is preliminary data.</text>
</comment>
<dbReference type="AlphaFoldDB" id="A0A8H2DUQ7"/>
<evidence type="ECO:0000313" key="7">
    <source>
        <dbReference type="Proteomes" id="UP000297595"/>
    </source>
</evidence>
<dbReference type="HAMAP" id="MF_01325_B">
    <property type="entry name" value="Ribosomal_uL3_B"/>
    <property type="match status" value="1"/>
</dbReference>
<keyword evidence="2 6" id="KW-0689">Ribosomal protein</keyword>
<gene>
    <name evidence="6" type="primary">MRPL9</name>
    <name evidence="6" type="ORF">EYR41_009177</name>
</gene>
<dbReference type="EMBL" id="SOZJ01000006">
    <property type="protein sequence ID" value="TGJ65183.1"/>
    <property type="molecule type" value="Genomic_DNA"/>
</dbReference>
<dbReference type="GO" id="GO:0003735">
    <property type="term" value="F:structural constituent of ribosome"/>
    <property type="evidence" value="ECO:0007669"/>
    <property type="project" value="InterPro"/>
</dbReference>
<evidence type="ECO:0000256" key="2">
    <source>
        <dbReference type="ARBA" id="ARBA00022980"/>
    </source>
</evidence>
<evidence type="ECO:0000256" key="1">
    <source>
        <dbReference type="ARBA" id="ARBA00006540"/>
    </source>
</evidence>